<proteinExistence type="inferred from homology"/>
<evidence type="ECO:0000256" key="12">
    <source>
        <dbReference type="ARBA" id="ARBA00032932"/>
    </source>
</evidence>
<keyword evidence="14" id="KW-0133">Cell shape</keyword>
<reference evidence="16" key="1">
    <citation type="journal article" date="2019" name="Int. J. Syst. Evol. Microbiol.">
        <title>The Global Catalogue of Microorganisms (GCM) 10K type strain sequencing project: providing services to taxonomists for standard genome sequencing and annotation.</title>
        <authorList>
            <consortium name="The Broad Institute Genomics Platform"/>
            <consortium name="The Broad Institute Genome Sequencing Center for Infectious Disease"/>
            <person name="Wu L."/>
            <person name="Ma J."/>
        </authorList>
    </citation>
    <scope>NUCLEOTIDE SEQUENCE [LARGE SCALE GENOMIC DNA]</scope>
    <source>
        <strain evidence="16">JCM 12928</strain>
    </source>
</reference>
<evidence type="ECO:0000256" key="9">
    <source>
        <dbReference type="ARBA" id="ARBA00023136"/>
    </source>
</evidence>
<feature type="transmembrane region" description="Helical" evidence="14">
    <location>
        <begin position="186"/>
        <end position="204"/>
    </location>
</feature>
<comment type="subcellular location">
    <subcellularLocation>
        <location evidence="1 14">Cell membrane</location>
        <topology evidence="1 14">Multi-pass membrane protein</topology>
    </subcellularLocation>
</comment>
<evidence type="ECO:0000256" key="11">
    <source>
        <dbReference type="ARBA" id="ARBA00032707"/>
    </source>
</evidence>
<dbReference type="Proteomes" id="UP001501352">
    <property type="component" value="Unassembled WGS sequence"/>
</dbReference>
<evidence type="ECO:0000256" key="5">
    <source>
        <dbReference type="ARBA" id="ARBA00022475"/>
    </source>
</evidence>
<organism evidence="15 16">
    <name type="scientific">Brevundimonas kwangchunensis</name>
    <dbReference type="NCBI Taxonomy" id="322163"/>
    <lineage>
        <taxon>Bacteria</taxon>
        <taxon>Pseudomonadati</taxon>
        <taxon>Pseudomonadota</taxon>
        <taxon>Alphaproteobacteria</taxon>
        <taxon>Caulobacterales</taxon>
        <taxon>Caulobacteraceae</taxon>
        <taxon>Brevundimonas</taxon>
    </lineage>
</organism>
<gene>
    <name evidence="14" type="primary">uppP</name>
    <name evidence="15" type="ORF">GCM10009422_09920</name>
</gene>
<keyword evidence="9 14" id="KW-0472">Membrane</keyword>
<dbReference type="NCBIfam" id="TIGR00753">
    <property type="entry name" value="undec_PP_bacA"/>
    <property type="match status" value="1"/>
</dbReference>
<evidence type="ECO:0000256" key="13">
    <source>
        <dbReference type="ARBA" id="ARBA00047594"/>
    </source>
</evidence>
<sequence>MPDWLAAIILGLLEGLTEFIPVSSTGHLLLLREALGLTDERWGSFVVMIQLGAILALIALYFGRLWKVLIGLPTDPKARHFAISVLIAFIPSLFAGAFAYDFIKGYLFETPQIICISLIVGGFILMALDRWAPMPTQFDAMQLTWKTSLLIGLFQCLALVPGVSRSGSTIAGGLLLKLEKPAAAEFSFFLAIPTMVGAFTYDLIKSGSDMDLSFGWLIGLGFISAFVAGLLVVRFLMKFVSDYGFTPFAIWRIVVGSVGLLAIWLY</sequence>
<evidence type="ECO:0000313" key="15">
    <source>
        <dbReference type="EMBL" id="GAA0616823.1"/>
    </source>
</evidence>
<evidence type="ECO:0000313" key="16">
    <source>
        <dbReference type="Proteomes" id="UP001501352"/>
    </source>
</evidence>
<keyword evidence="16" id="KW-1185">Reference proteome</keyword>
<evidence type="ECO:0000256" key="4">
    <source>
        <dbReference type="ARBA" id="ARBA00021581"/>
    </source>
</evidence>
<comment type="similarity">
    <text evidence="2 14">Belongs to the UppP family.</text>
</comment>
<keyword evidence="14" id="KW-0961">Cell wall biogenesis/degradation</keyword>
<dbReference type="Pfam" id="PF02673">
    <property type="entry name" value="BacA"/>
    <property type="match status" value="1"/>
</dbReference>
<keyword evidence="6 14" id="KW-0812">Transmembrane</keyword>
<keyword evidence="7 14" id="KW-0378">Hydrolase</keyword>
<feature type="transmembrane region" description="Helical" evidence="14">
    <location>
        <begin position="106"/>
        <end position="128"/>
    </location>
</feature>
<evidence type="ECO:0000256" key="3">
    <source>
        <dbReference type="ARBA" id="ARBA00012374"/>
    </source>
</evidence>
<keyword evidence="10 14" id="KW-0046">Antibiotic resistance</keyword>
<feature type="transmembrane region" description="Helical" evidence="14">
    <location>
        <begin position="81"/>
        <end position="100"/>
    </location>
</feature>
<dbReference type="EMBL" id="BAAAGA010000002">
    <property type="protein sequence ID" value="GAA0616823.1"/>
    <property type="molecule type" value="Genomic_DNA"/>
</dbReference>
<feature type="transmembrane region" description="Helical" evidence="14">
    <location>
        <begin position="249"/>
        <end position="265"/>
    </location>
</feature>
<dbReference type="PANTHER" id="PTHR30622">
    <property type="entry name" value="UNDECAPRENYL-DIPHOSPHATASE"/>
    <property type="match status" value="1"/>
</dbReference>
<comment type="caution">
    <text evidence="15">The sequence shown here is derived from an EMBL/GenBank/DDBJ whole genome shotgun (WGS) entry which is preliminary data.</text>
</comment>
<evidence type="ECO:0000256" key="8">
    <source>
        <dbReference type="ARBA" id="ARBA00022989"/>
    </source>
</evidence>
<feature type="transmembrane region" description="Helical" evidence="14">
    <location>
        <begin position="41"/>
        <end position="61"/>
    </location>
</feature>
<evidence type="ECO:0000256" key="2">
    <source>
        <dbReference type="ARBA" id="ARBA00010621"/>
    </source>
</evidence>
<keyword evidence="5 14" id="KW-1003">Cell membrane</keyword>
<feature type="transmembrane region" description="Helical" evidence="14">
    <location>
        <begin position="216"/>
        <end position="237"/>
    </location>
</feature>
<evidence type="ECO:0000256" key="10">
    <source>
        <dbReference type="ARBA" id="ARBA00023251"/>
    </source>
</evidence>
<protein>
    <recommendedName>
        <fullName evidence="4 14">Undecaprenyl-diphosphatase</fullName>
        <ecNumber evidence="3 14">3.6.1.27</ecNumber>
    </recommendedName>
    <alternativeName>
        <fullName evidence="12 14">Bacitracin resistance protein</fullName>
    </alternativeName>
    <alternativeName>
        <fullName evidence="11 14">Undecaprenyl pyrophosphate phosphatase</fullName>
    </alternativeName>
</protein>
<name>A0ABP3RTP0_9CAUL</name>
<dbReference type="PANTHER" id="PTHR30622:SF3">
    <property type="entry name" value="UNDECAPRENYL-DIPHOSPHATASE"/>
    <property type="match status" value="1"/>
</dbReference>
<keyword evidence="8 14" id="KW-1133">Transmembrane helix</keyword>
<comment type="miscellaneous">
    <text evidence="14">Bacitracin is thought to be involved in the inhibition of peptidoglycan synthesis by sequestering undecaprenyl diphosphate, thereby reducing the pool of lipid carrier available.</text>
</comment>
<dbReference type="EC" id="3.6.1.27" evidence="3 14"/>
<dbReference type="InterPro" id="IPR003824">
    <property type="entry name" value="UppP"/>
</dbReference>
<feature type="transmembrane region" description="Helical" evidence="14">
    <location>
        <begin position="149"/>
        <end position="166"/>
    </location>
</feature>
<comment type="catalytic activity">
    <reaction evidence="13 14">
        <text>di-trans,octa-cis-undecaprenyl diphosphate + H2O = di-trans,octa-cis-undecaprenyl phosphate + phosphate + H(+)</text>
        <dbReference type="Rhea" id="RHEA:28094"/>
        <dbReference type="ChEBI" id="CHEBI:15377"/>
        <dbReference type="ChEBI" id="CHEBI:15378"/>
        <dbReference type="ChEBI" id="CHEBI:43474"/>
        <dbReference type="ChEBI" id="CHEBI:58405"/>
        <dbReference type="ChEBI" id="CHEBI:60392"/>
        <dbReference type="EC" id="3.6.1.27"/>
    </reaction>
</comment>
<evidence type="ECO:0000256" key="14">
    <source>
        <dbReference type="HAMAP-Rule" id="MF_01006"/>
    </source>
</evidence>
<accession>A0ABP3RTP0</accession>
<evidence type="ECO:0000256" key="7">
    <source>
        <dbReference type="ARBA" id="ARBA00022801"/>
    </source>
</evidence>
<dbReference type="RefSeq" id="WP_343791304.1">
    <property type="nucleotide sequence ID" value="NZ_BAAAGA010000002.1"/>
</dbReference>
<dbReference type="NCBIfam" id="NF001389">
    <property type="entry name" value="PRK00281.1-2"/>
    <property type="match status" value="1"/>
</dbReference>
<evidence type="ECO:0000256" key="1">
    <source>
        <dbReference type="ARBA" id="ARBA00004651"/>
    </source>
</evidence>
<evidence type="ECO:0000256" key="6">
    <source>
        <dbReference type="ARBA" id="ARBA00022692"/>
    </source>
</evidence>
<comment type="function">
    <text evidence="14">Catalyzes the dephosphorylation of undecaprenyl diphosphate (UPP). Confers resistance to bacitracin.</text>
</comment>
<dbReference type="HAMAP" id="MF_01006">
    <property type="entry name" value="Undec_diphosphatase"/>
    <property type="match status" value="1"/>
</dbReference>
<keyword evidence="14" id="KW-0573">Peptidoglycan synthesis</keyword>